<name>A0A081CAW5_VECG1</name>
<dbReference type="InterPro" id="IPR027417">
    <property type="entry name" value="P-loop_NTPase"/>
</dbReference>
<keyword evidence="3" id="KW-1185">Reference proteome</keyword>
<dbReference type="eggNOG" id="COG1672">
    <property type="taxonomic scope" value="Bacteria"/>
</dbReference>
<dbReference type="Pfam" id="PF09820">
    <property type="entry name" value="AAA-ATPase_like"/>
    <property type="match status" value="1"/>
</dbReference>
<gene>
    <name evidence="2" type="ORF">U27_02549</name>
</gene>
<dbReference type="PANTHER" id="PTHR34825:SF1">
    <property type="entry name" value="AAA-ATPASE-LIKE DOMAIN-CONTAINING PROTEIN"/>
    <property type="match status" value="1"/>
</dbReference>
<proteinExistence type="predicted"/>
<dbReference type="InterPro" id="IPR012547">
    <property type="entry name" value="PDDEXK_9"/>
</dbReference>
<dbReference type="STRING" id="1499967.U27_02549"/>
<dbReference type="Proteomes" id="UP000030661">
    <property type="component" value="Unassembled WGS sequence"/>
</dbReference>
<dbReference type="InterPro" id="IPR018631">
    <property type="entry name" value="AAA-ATPase-like_dom"/>
</dbReference>
<reference evidence="2" key="1">
    <citation type="journal article" date="2015" name="PeerJ">
        <title>First genomic representation of candidate bacterial phylum KSB3 points to enhanced environmental sensing as a trigger of wastewater bulking.</title>
        <authorList>
            <person name="Sekiguchi Y."/>
            <person name="Ohashi A."/>
            <person name="Parks D.H."/>
            <person name="Yamauchi T."/>
            <person name="Tyson G.W."/>
            <person name="Hugenholtz P."/>
        </authorList>
    </citation>
    <scope>NUCLEOTIDE SEQUENCE [LARGE SCALE GENOMIC DNA]</scope>
</reference>
<protein>
    <submittedName>
        <fullName evidence="2">AAA-ATPase</fullName>
    </submittedName>
</protein>
<dbReference type="SUPFAM" id="SSF52540">
    <property type="entry name" value="P-loop containing nucleoside triphosphate hydrolases"/>
    <property type="match status" value="1"/>
</dbReference>
<accession>A0A081CAW5</accession>
<evidence type="ECO:0000259" key="1">
    <source>
        <dbReference type="Pfam" id="PF09820"/>
    </source>
</evidence>
<dbReference type="Pfam" id="PF08011">
    <property type="entry name" value="PDDEXK_9"/>
    <property type="match status" value="1"/>
</dbReference>
<dbReference type="AlphaFoldDB" id="A0A081CAW5"/>
<dbReference type="EMBL" id="DF820482">
    <property type="protein sequence ID" value="GAK61720.1"/>
    <property type="molecule type" value="Genomic_DNA"/>
</dbReference>
<feature type="domain" description="AAA-ATPase-like" evidence="1">
    <location>
        <begin position="17"/>
        <end position="220"/>
    </location>
</feature>
<evidence type="ECO:0000313" key="2">
    <source>
        <dbReference type="EMBL" id="GAK61720.1"/>
    </source>
</evidence>
<dbReference type="PANTHER" id="PTHR34825">
    <property type="entry name" value="CONSERVED PROTEIN, WITH A WEAK D-GALACTARATE DEHYDRATASE/ALTRONATE HYDROLASE DOMAIN"/>
    <property type="match status" value="1"/>
</dbReference>
<organism evidence="2">
    <name type="scientific">Vecturithrix granuli</name>
    <dbReference type="NCBI Taxonomy" id="1499967"/>
    <lineage>
        <taxon>Bacteria</taxon>
        <taxon>Candidatus Moduliflexota</taxon>
        <taxon>Candidatus Vecturitrichia</taxon>
        <taxon>Candidatus Vecturitrichales</taxon>
        <taxon>Candidatus Vecturitrichaceae</taxon>
        <taxon>Candidatus Vecturithrix</taxon>
    </lineage>
</organism>
<dbReference type="HOGENOM" id="CLU_021114_0_0_0"/>
<evidence type="ECO:0000313" key="3">
    <source>
        <dbReference type="Proteomes" id="UP000030661"/>
    </source>
</evidence>
<sequence length="536" mass="62067">METNFADHEFLDRAKLPVSINDFETMRTQGYVYVDKTPYIYRMVTQGKFYFLSRPRRFGKSVLITTLKCLYEGRKKLFEGLWIAEQGKWDWQKHPVVLLDFTGISNDTPEHLQQGLETCLLRIAGEYDIQLKSPLLMSKFTELILGLSQQTGMSVAVLIDEYDKPIIDHLGKGPQEFTIAKANRDVLKRFFGVLKDVTIAPKLQFIFLTGVTRFSKVSIFSELNNLDDISMHDAYAALLGYTQEELERYFTPYIRQLSEHLNWSEEQVLAKLAEQYNGYRFAESEIKVYNPCSILKCLNLKKFDDFWFETATPTFLINVLKQMDFYLPDIEGVQVSKTIFSTFDIEQLEPTALLFQTGYVTITDVQGRLYTLAYPNQEVRRAFTESLLLSLTREAQQDVNSHVLRLTEYLRHEDFDAFFETMTAIFAAIPYDIESKRDEAYFHALFYLMLTASGADARSSVLTCKGRIDMAVFFPNLTYIIEFKCNQHPEAALQQIHDKGYAEPYRADGKPIILIGIEFSPEQRNIVAWKVEHFKA</sequence>